<feature type="chain" id="PRO_5039637312" evidence="5">
    <location>
        <begin position="31"/>
        <end position="535"/>
    </location>
</feature>
<evidence type="ECO:0000256" key="4">
    <source>
        <dbReference type="ARBA" id="ARBA00022729"/>
    </source>
</evidence>
<evidence type="ECO:0000256" key="2">
    <source>
        <dbReference type="ARBA" id="ARBA00005695"/>
    </source>
</evidence>
<evidence type="ECO:0000256" key="3">
    <source>
        <dbReference type="ARBA" id="ARBA00022448"/>
    </source>
</evidence>
<organism evidence="7 8">
    <name type="scientific">Candidatus Avitreponema avistercoris</name>
    <dbReference type="NCBI Taxonomy" id="2840705"/>
    <lineage>
        <taxon>Bacteria</taxon>
        <taxon>Pseudomonadati</taxon>
        <taxon>Spirochaetota</taxon>
        <taxon>Spirochaetia</taxon>
        <taxon>Spirochaetales</taxon>
        <taxon>Candidatus Avitreponema</taxon>
    </lineage>
</organism>
<dbReference type="Gene3D" id="3.40.190.10">
    <property type="entry name" value="Periplasmic binding protein-like II"/>
    <property type="match status" value="1"/>
</dbReference>
<keyword evidence="3" id="KW-0813">Transport</keyword>
<reference evidence="7" key="2">
    <citation type="journal article" date="2021" name="PeerJ">
        <title>Extensive microbial diversity within the chicken gut microbiome revealed by metagenomics and culture.</title>
        <authorList>
            <person name="Gilroy R."/>
            <person name="Ravi A."/>
            <person name="Getino M."/>
            <person name="Pursley I."/>
            <person name="Horton D.L."/>
            <person name="Alikhan N.F."/>
            <person name="Baker D."/>
            <person name="Gharbi K."/>
            <person name="Hall N."/>
            <person name="Watson M."/>
            <person name="Adriaenssens E.M."/>
            <person name="Foster-Nyarko E."/>
            <person name="Jarju S."/>
            <person name="Secka A."/>
            <person name="Antonio M."/>
            <person name="Oren A."/>
            <person name="Chaudhuri R.R."/>
            <person name="La Ragione R."/>
            <person name="Hildebrand F."/>
            <person name="Pallen M.J."/>
        </authorList>
    </citation>
    <scope>NUCLEOTIDE SEQUENCE</scope>
    <source>
        <strain evidence="7">B3-4054</strain>
    </source>
</reference>
<proteinExistence type="inferred from homology"/>
<dbReference type="InterPro" id="IPR039424">
    <property type="entry name" value="SBP_5"/>
</dbReference>
<comment type="subcellular location">
    <subcellularLocation>
        <location evidence="1">Cell envelope</location>
    </subcellularLocation>
</comment>
<dbReference type="EMBL" id="JADIMS010000076">
    <property type="protein sequence ID" value="MBO8450373.1"/>
    <property type="molecule type" value="Genomic_DNA"/>
</dbReference>
<dbReference type="AlphaFoldDB" id="A0A9D9EMS0"/>
<feature type="domain" description="Solute-binding protein family 5" evidence="6">
    <location>
        <begin position="81"/>
        <end position="444"/>
    </location>
</feature>
<dbReference type="PIRSF" id="PIRSF002741">
    <property type="entry name" value="MppA"/>
    <property type="match status" value="1"/>
</dbReference>
<protein>
    <submittedName>
        <fullName evidence="7">Peptide ABC transporter substrate-binding protein</fullName>
    </submittedName>
</protein>
<dbReference type="Proteomes" id="UP000823616">
    <property type="component" value="Unassembled WGS sequence"/>
</dbReference>
<evidence type="ECO:0000313" key="7">
    <source>
        <dbReference type="EMBL" id="MBO8450373.1"/>
    </source>
</evidence>
<dbReference type="Gene3D" id="3.10.105.10">
    <property type="entry name" value="Dipeptide-binding Protein, Domain 3"/>
    <property type="match status" value="1"/>
</dbReference>
<dbReference type="GO" id="GO:0030288">
    <property type="term" value="C:outer membrane-bounded periplasmic space"/>
    <property type="evidence" value="ECO:0007669"/>
    <property type="project" value="UniProtKB-ARBA"/>
</dbReference>
<accession>A0A9D9EMS0</accession>
<dbReference type="InterPro" id="IPR000914">
    <property type="entry name" value="SBP_5_dom"/>
</dbReference>
<name>A0A9D9EMS0_9SPIR</name>
<evidence type="ECO:0000256" key="5">
    <source>
        <dbReference type="SAM" id="SignalP"/>
    </source>
</evidence>
<dbReference type="GO" id="GO:0015833">
    <property type="term" value="P:peptide transport"/>
    <property type="evidence" value="ECO:0007669"/>
    <property type="project" value="TreeGrafter"/>
</dbReference>
<dbReference type="CDD" id="cd08504">
    <property type="entry name" value="PBP2_OppA"/>
    <property type="match status" value="1"/>
</dbReference>
<evidence type="ECO:0000259" key="6">
    <source>
        <dbReference type="Pfam" id="PF00496"/>
    </source>
</evidence>
<dbReference type="Pfam" id="PF00496">
    <property type="entry name" value="SBP_bac_5"/>
    <property type="match status" value="1"/>
</dbReference>
<dbReference type="PANTHER" id="PTHR30290:SF10">
    <property type="entry name" value="PERIPLASMIC OLIGOPEPTIDE-BINDING PROTEIN-RELATED"/>
    <property type="match status" value="1"/>
</dbReference>
<comment type="caution">
    <text evidence="7">The sequence shown here is derived from an EMBL/GenBank/DDBJ whole genome shotgun (WGS) entry which is preliminary data.</text>
</comment>
<gene>
    <name evidence="7" type="ORF">IAA96_04625</name>
</gene>
<feature type="signal peptide" evidence="5">
    <location>
        <begin position="1"/>
        <end position="30"/>
    </location>
</feature>
<reference evidence="7" key="1">
    <citation type="submission" date="2020-10" db="EMBL/GenBank/DDBJ databases">
        <authorList>
            <person name="Gilroy R."/>
        </authorList>
    </citation>
    <scope>NUCLEOTIDE SEQUENCE</scope>
    <source>
        <strain evidence="7">B3-4054</strain>
    </source>
</reference>
<dbReference type="GO" id="GO:0043190">
    <property type="term" value="C:ATP-binding cassette (ABC) transporter complex"/>
    <property type="evidence" value="ECO:0007669"/>
    <property type="project" value="InterPro"/>
</dbReference>
<keyword evidence="4 5" id="KW-0732">Signal</keyword>
<evidence type="ECO:0000313" key="8">
    <source>
        <dbReference type="Proteomes" id="UP000823616"/>
    </source>
</evidence>
<sequence length="535" mass="59512">MTKNTKQPARAFLRMQAVLFAFALAVPLAAQERPYPQREFVAAFSSPLPDLDAHSAYNADEAQMLTALAEGLFAYDPYTLEPVPALAESWETSGNGLHWTFSIRDDAAFEDGTKITAETLRDSWMQLLRRGEEAPYASMLDCVKGAREFRTGASREEPAVRAPDAKTLEVELCTPTAHFTRILCHHAFTACLPEKGRRLDTGAGEIFVPLSSGPFRVKSAEEHALVLEKNPHYWDRGNVALPSLRFLFLEDAEESTALFNQGRIHWLAGGVSVEKLIDYSTLYLTPMFSTEYFFFRTTHSAVQNAAVRRALLQAVPWEELRGGYLIPASTLIFPVSGYPSPEGILACNPEEAEKTLRDAGVGEPAALDPVVLFYPESALYEEKAGILQTAWEALGFRVEKRCVPFSRYYTSLRTEEYSVGVTSWIGDFADPAAFLEMFRPSSNLNDSGWNSPAFEELFVQAAGEDDTEKRYKIFAEAEKLLLDDAVILPLSHNPALNVIDTNGIQGWYANVLDIHPFKSIRFTPRRPMPGIAMGG</sequence>
<comment type="similarity">
    <text evidence="2">Belongs to the bacterial solute-binding protein 5 family.</text>
</comment>
<dbReference type="GO" id="GO:1904680">
    <property type="term" value="F:peptide transmembrane transporter activity"/>
    <property type="evidence" value="ECO:0007669"/>
    <property type="project" value="TreeGrafter"/>
</dbReference>
<dbReference type="PANTHER" id="PTHR30290">
    <property type="entry name" value="PERIPLASMIC BINDING COMPONENT OF ABC TRANSPORTER"/>
    <property type="match status" value="1"/>
</dbReference>
<evidence type="ECO:0000256" key="1">
    <source>
        <dbReference type="ARBA" id="ARBA00004196"/>
    </source>
</evidence>
<dbReference type="InterPro" id="IPR030678">
    <property type="entry name" value="Peptide/Ni-bd"/>
</dbReference>
<dbReference type="Gene3D" id="3.90.76.10">
    <property type="entry name" value="Dipeptide-binding Protein, Domain 1"/>
    <property type="match status" value="1"/>
</dbReference>
<dbReference type="SUPFAM" id="SSF53850">
    <property type="entry name" value="Periplasmic binding protein-like II"/>
    <property type="match status" value="1"/>
</dbReference>